<dbReference type="InterPro" id="IPR011009">
    <property type="entry name" value="Kinase-like_dom_sf"/>
</dbReference>
<accession>A0A426XQA0</accession>
<evidence type="ECO:0000313" key="2">
    <source>
        <dbReference type="Proteomes" id="UP000287651"/>
    </source>
</evidence>
<reference evidence="1 2" key="1">
    <citation type="journal article" date="2014" name="Agronomy (Basel)">
        <title>A Draft Genome Sequence for Ensete ventricosum, the Drought-Tolerant Tree Against Hunger.</title>
        <authorList>
            <person name="Harrison J."/>
            <person name="Moore K.A."/>
            <person name="Paszkiewicz K."/>
            <person name="Jones T."/>
            <person name="Grant M."/>
            <person name="Ambacheew D."/>
            <person name="Muzemil S."/>
            <person name="Studholme D.J."/>
        </authorList>
    </citation>
    <scope>NUCLEOTIDE SEQUENCE [LARGE SCALE GENOMIC DNA]</scope>
</reference>
<sequence length="69" mass="7839">MKSGSDVWCTTTSIKSNSFMLDSTINASLNVFSLARLVDHEHDMQMTTLVGTRGYMALNTSYRQYQQRV</sequence>
<protein>
    <submittedName>
        <fullName evidence="1">Uncharacterized protein</fullName>
    </submittedName>
</protein>
<evidence type="ECO:0000313" key="1">
    <source>
        <dbReference type="EMBL" id="RRT41686.1"/>
    </source>
</evidence>
<proteinExistence type="predicted"/>
<organism evidence="1 2">
    <name type="scientific">Ensete ventricosum</name>
    <name type="common">Abyssinian banana</name>
    <name type="synonym">Musa ensete</name>
    <dbReference type="NCBI Taxonomy" id="4639"/>
    <lineage>
        <taxon>Eukaryota</taxon>
        <taxon>Viridiplantae</taxon>
        <taxon>Streptophyta</taxon>
        <taxon>Embryophyta</taxon>
        <taxon>Tracheophyta</taxon>
        <taxon>Spermatophyta</taxon>
        <taxon>Magnoliopsida</taxon>
        <taxon>Liliopsida</taxon>
        <taxon>Zingiberales</taxon>
        <taxon>Musaceae</taxon>
        <taxon>Ensete</taxon>
    </lineage>
</organism>
<comment type="caution">
    <text evidence="1">The sequence shown here is derived from an EMBL/GenBank/DDBJ whole genome shotgun (WGS) entry which is preliminary data.</text>
</comment>
<gene>
    <name evidence="1" type="ORF">B296_00050361</name>
</gene>
<dbReference type="EMBL" id="AMZH03018374">
    <property type="protein sequence ID" value="RRT41686.1"/>
    <property type="molecule type" value="Genomic_DNA"/>
</dbReference>
<dbReference type="Proteomes" id="UP000287651">
    <property type="component" value="Unassembled WGS sequence"/>
</dbReference>
<dbReference type="AlphaFoldDB" id="A0A426XQA0"/>
<dbReference type="Gene3D" id="1.10.510.10">
    <property type="entry name" value="Transferase(Phosphotransferase) domain 1"/>
    <property type="match status" value="1"/>
</dbReference>
<dbReference type="SUPFAM" id="SSF56112">
    <property type="entry name" value="Protein kinase-like (PK-like)"/>
    <property type="match status" value="1"/>
</dbReference>
<name>A0A426XQA0_ENSVE</name>